<sequence>QKKDKKDSLAHRRNSLAELDPAPQIIATDTTQASARF</sequence>
<dbReference type="AlphaFoldDB" id="X0W296"/>
<name>X0W296_9ZZZZ</name>
<feature type="region of interest" description="Disordered" evidence="1">
    <location>
        <begin position="1"/>
        <end position="37"/>
    </location>
</feature>
<gene>
    <name evidence="2" type="ORF">S01H1_59102</name>
</gene>
<accession>X0W296</accession>
<organism evidence="2">
    <name type="scientific">marine sediment metagenome</name>
    <dbReference type="NCBI Taxonomy" id="412755"/>
    <lineage>
        <taxon>unclassified sequences</taxon>
        <taxon>metagenomes</taxon>
        <taxon>ecological metagenomes</taxon>
    </lineage>
</organism>
<feature type="non-terminal residue" evidence="2">
    <location>
        <position position="1"/>
    </location>
</feature>
<feature type="compositionally biased region" description="Basic and acidic residues" evidence="1">
    <location>
        <begin position="1"/>
        <end position="10"/>
    </location>
</feature>
<evidence type="ECO:0000256" key="1">
    <source>
        <dbReference type="SAM" id="MobiDB-lite"/>
    </source>
</evidence>
<evidence type="ECO:0000313" key="2">
    <source>
        <dbReference type="EMBL" id="GAG24919.1"/>
    </source>
</evidence>
<dbReference type="EMBL" id="BARS01038640">
    <property type="protein sequence ID" value="GAG24919.1"/>
    <property type="molecule type" value="Genomic_DNA"/>
</dbReference>
<feature type="compositionally biased region" description="Polar residues" evidence="1">
    <location>
        <begin position="27"/>
        <end position="37"/>
    </location>
</feature>
<comment type="caution">
    <text evidence="2">The sequence shown here is derived from an EMBL/GenBank/DDBJ whole genome shotgun (WGS) entry which is preliminary data.</text>
</comment>
<protein>
    <submittedName>
        <fullName evidence="2">Uncharacterized protein</fullName>
    </submittedName>
</protein>
<proteinExistence type="predicted"/>
<reference evidence="2" key="1">
    <citation type="journal article" date="2014" name="Front. Microbiol.">
        <title>High frequency of phylogenetically diverse reductive dehalogenase-homologous genes in deep subseafloor sedimentary metagenomes.</title>
        <authorList>
            <person name="Kawai M."/>
            <person name="Futagami T."/>
            <person name="Toyoda A."/>
            <person name="Takaki Y."/>
            <person name="Nishi S."/>
            <person name="Hori S."/>
            <person name="Arai W."/>
            <person name="Tsubouchi T."/>
            <person name="Morono Y."/>
            <person name="Uchiyama I."/>
            <person name="Ito T."/>
            <person name="Fujiyama A."/>
            <person name="Inagaki F."/>
            <person name="Takami H."/>
        </authorList>
    </citation>
    <scope>NUCLEOTIDE SEQUENCE</scope>
    <source>
        <strain evidence="2">Expedition CK06-06</strain>
    </source>
</reference>